<evidence type="ECO:0000259" key="3">
    <source>
        <dbReference type="PROSITE" id="PS51866"/>
    </source>
</evidence>
<dbReference type="NCBIfam" id="TIGR00638">
    <property type="entry name" value="Mop"/>
    <property type="match status" value="2"/>
</dbReference>
<dbReference type="PROSITE" id="PS51866">
    <property type="entry name" value="MOP"/>
    <property type="match status" value="2"/>
</dbReference>
<dbReference type="InterPro" id="IPR051815">
    <property type="entry name" value="Molybdate_resp_trans_reg"/>
</dbReference>
<sequence length="144" mass="15505">MKESTMFSARNQLEAKIVEIKEGVVNSLIVGELQSKEIIKAIITADSQKALELAVGKRVLYLFKASSIIIAKGEDQLKLSAANQFKGEVIGIKEGMTNTEVMIKTIGGDKLSAMVTNKSIKNLALQIGDKVIAMIKASQIIISA</sequence>
<dbReference type="InterPro" id="IPR005116">
    <property type="entry name" value="Transp-assoc_OB_typ1"/>
</dbReference>
<dbReference type="GO" id="GO:0015689">
    <property type="term" value="P:molybdate ion transport"/>
    <property type="evidence" value="ECO:0007669"/>
    <property type="project" value="InterPro"/>
</dbReference>
<accession>E7G499</accession>
<dbReference type="InterPro" id="IPR004606">
    <property type="entry name" value="Mop_domain"/>
</dbReference>
<evidence type="ECO:0000256" key="2">
    <source>
        <dbReference type="PROSITE-ProRule" id="PRU01213"/>
    </source>
</evidence>
<name>E7G499_9HELI</name>
<dbReference type="Pfam" id="PF03459">
    <property type="entry name" value="TOBE"/>
    <property type="match status" value="2"/>
</dbReference>
<dbReference type="PANTHER" id="PTHR30432:SF1">
    <property type="entry name" value="DNA-BINDING TRANSCRIPTIONAL DUAL REGULATOR MODE"/>
    <property type="match status" value="1"/>
</dbReference>
<dbReference type="AlphaFoldDB" id="E7G499"/>
<protein>
    <submittedName>
        <fullName evidence="4">Molybdopterin-binding protein</fullName>
    </submittedName>
</protein>
<dbReference type="Gene3D" id="2.40.50.100">
    <property type="match status" value="2"/>
</dbReference>
<dbReference type="SUPFAM" id="SSF50331">
    <property type="entry name" value="MOP-like"/>
    <property type="match status" value="2"/>
</dbReference>
<dbReference type="Proteomes" id="UP000054093">
    <property type="component" value="Unassembled WGS sequence"/>
</dbReference>
<keyword evidence="1 2" id="KW-0500">Molybdenum</keyword>
<reference evidence="4 5" key="1">
    <citation type="journal article" date="2011" name="Vet. Res.">
        <title>Genome sequence of Helicobacter suis supports its role in gastric pathology.</title>
        <authorList>
            <person name="Vermoote M."/>
            <person name="Vandekerckhove T.T."/>
            <person name="Flahou B."/>
            <person name="Pasmans F."/>
            <person name="Smet A."/>
            <person name="De Groote D."/>
            <person name="Van Criekinge W."/>
            <person name="Ducatelle R."/>
            <person name="Haesebrouck F."/>
        </authorList>
    </citation>
    <scope>NUCLEOTIDE SEQUENCE [LARGE SCALE GENOMIC DNA]</scope>
    <source>
        <strain evidence="4 5">HS5</strain>
    </source>
</reference>
<feature type="domain" description="Mop" evidence="3">
    <location>
        <begin position="6"/>
        <end position="72"/>
    </location>
</feature>
<evidence type="ECO:0000256" key="1">
    <source>
        <dbReference type="ARBA" id="ARBA00022505"/>
    </source>
</evidence>
<organism evidence="4 5">
    <name type="scientific">Helicobacter suis HS5</name>
    <dbReference type="NCBI Taxonomy" id="710394"/>
    <lineage>
        <taxon>Bacteria</taxon>
        <taxon>Pseudomonadati</taxon>
        <taxon>Campylobacterota</taxon>
        <taxon>Epsilonproteobacteria</taxon>
        <taxon>Campylobacterales</taxon>
        <taxon>Helicobacteraceae</taxon>
        <taxon>Helicobacter</taxon>
    </lineage>
</organism>
<comment type="caution">
    <text evidence="4">The sequence shown here is derived from an EMBL/GenBank/DDBJ whole genome shotgun (WGS) entry which is preliminary data.</text>
</comment>
<dbReference type="EMBL" id="ADHO01000126">
    <property type="protein sequence ID" value="EFX41821.1"/>
    <property type="molecule type" value="Genomic_DNA"/>
</dbReference>
<feature type="domain" description="Mop" evidence="3">
    <location>
        <begin position="78"/>
        <end position="144"/>
    </location>
</feature>
<gene>
    <name evidence="4" type="primary">mopI</name>
    <name evidence="4" type="ORF">HSUHS5_0799</name>
</gene>
<dbReference type="InterPro" id="IPR008995">
    <property type="entry name" value="Mo/tungstate-bd_C_term_dom"/>
</dbReference>
<evidence type="ECO:0000313" key="4">
    <source>
        <dbReference type="EMBL" id="EFX41821.1"/>
    </source>
</evidence>
<dbReference type="PANTHER" id="PTHR30432">
    <property type="entry name" value="TRANSCRIPTIONAL REGULATOR MODE"/>
    <property type="match status" value="1"/>
</dbReference>
<proteinExistence type="predicted"/>
<evidence type="ECO:0000313" key="5">
    <source>
        <dbReference type="Proteomes" id="UP000054093"/>
    </source>
</evidence>